<feature type="region of interest" description="Disordered" evidence="1">
    <location>
        <begin position="41"/>
        <end position="114"/>
    </location>
</feature>
<evidence type="ECO:0000256" key="3">
    <source>
        <dbReference type="SAM" id="SignalP"/>
    </source>
</evidence>
<protein>
    <submittedName>
        <fullName evidence="5">Mucin-17-like</fullName>
    </submittedName>
</protein>
<feature type="region of interest" description="Disordered" evidence="1">
    <location>
        <begin position="127"/>
        <end position="174"/>
    </location>
</feature>
<evidence type="ECO:0000256" key="2">
    <source>
        <dbReference type="SAM" id="Phobius"/>
    </source>
</evidence>
<feature type="chain" id="PRO_5042599688" evidence="3">
    <location>
        <begin position="20"/>
        <end position="499"/>
    </location>
</feature>
<name>A0AAJ7TKU7_PETMA</name>
<feature type="compositionally biased region" description="Low complexity" evidence="1">
    <location>
        <begin position="220"/>
        <end position="241"/>
    </location>
</feature>
<gene>
    <name evidence="5" type="primary">LOC116947520</name>
</gene>
<feature type="compositionally biased region" description="Low complexity" evidence="1">
    <location>
        <begin position="260"/>
        <end position="288"/>
    </location>
</feature>
<dbReference type="RefSeq" id="XP_032819254.1">
    <property type="nucleotide sequence ID" value="XM_032963363.1"/>
</dbReference>
<accession>A0AAJ7TKU7</accession>
<organism evidence="4 5">
    <name type="scientific">Petromyzon marinus</name>
    <name type="common">Sea lamprey</name>
    <dbReference type="NCBI Taxonomy" id="7757"/>
    <lineage>
        <taxon>Eukaryota</taxon>
        <taxon>Metazoa</taxon>
        <taxon>Chordata</taxon>
        <taxon>Craniata</taxon>
        <taxon>Vertebrata</taxon>
        <taxon>Cyclostomata</taxon>
        <taxon>Hyperoartia</taxon>
        <taxon>Petromyzontiformes</taxon>
        <taxon>Petromyzontidae</taxon>
        <taxon>Petromyzon</taxon>
    </lineage>
</organism>
<dbReference type="AlphaFoldDB" id="A0AAJ7TKU7"/>
<keyword evidence="4" id="KW-1185">Reference proteome</keyword>
<proteinExistence type="predicted"/>
<feature type="signal peptide" evidence="3">
    <location>
        <begin position="1"/>
        <end position="19"/>
    </location>
</feature>
<reference evidence="5" key="1">
    <citation type="submission" date="2025-08" db="UniProtKB">
        <authorList>
            <consortium name="RefSeq"/>
        </authorList>
    </citation>
    <scope>IDENTIFICATION</scope>
    <source>
        <tissue evidence="5">Sperm</tissue>
    </source>
</reference>
<feature type="compositionally biased region" description="Low complexity" evidence="1">
    <location>
        <begin position="80"/>
        <end position="114"/>
    </location>
</feature>
<dbReference type="Proteomes" id="UP001318040">
    <property type="component" value="Chromosome 30"/>
</dbReference>
<keyword evidence="3" id="KW-0732">Signal</keyword>
<dbReference type="KEGG" id="pmrn:116947520"/>
<keyword evidence="2" id="KW-0472">Membrane</keyword>
<feature type="compositionally biased region" description="Low complexity" evidence="1">
    <location>
        <begin position="134"/>
        <end position="174"/>
    </location>
</feature>
<evidence type="ECO:0000256" key="1">
    <source>
        <dbReference type="SAM" id="MobiDB-lite"/>
    </source>
</evidence>
<feature type="compositionally biased region" description="Polar residues" evidence="1">
    <location>
        <begin position="62"/>
        <end position="79"/>
    </location>
</feature>
<keyword evidence="2" id="KW-0812">Transmembrane</keyword>
<feature type="region of interest" description="Disordered" evidence="1">
    <location>
        <begin position="218"/>
        <end position="350"/>
    </location>
</feature>
<sequence>MRCLGSLLLLTGWWMVVGANSDPPSDVTTVKGVLSTLNAVNPSASTSPPLATPATTQLPSKATVTQPTKQLTTLNKSNNVASSPSSTAPSLSTPLSSTPPSSTPPSSATTTSVAAAAAAASPAAIEKTSSHAVATPATNTASTPANTNSITPTNTNSTTPTNTNTTTPFGNNNRTSAIAATTTATTITTAANETNIATSPSTNATELPNNASITLQTANSSTVTPTSPSSSTSPSATPGVSQDAATVVGTGTTPPSATEAANSSVTTAGGAAAGEINNNNTNNRFDASTAKTATPQDASEGGVSIDDRGIDGGKTLPPPTARPSKTEAVTEPDSSDSGHQAAGAERPGGPRHNVRTVLLAVGCSCLVLLVSAMLLYSKRRTRNKSWYVHNDHQVLENPCYENGCHDNGGNSNGGCHDNPAMEAIAGGPAAAASAAAAADGWPDEAWRCDTSPPLRPPGRAAPARMMASPSVGVDAWVVPLDNVSSGDDPLAGLMQDTRL</sequence>
<keyword evidence="2" id="KW-1133">Transmembrane helix</keyword>
<evidence type="ECO:0000313" key="5">
    <source>
        <dbReference type="RefSeq" id="XP_032819254.1"/>
    </source>
</evidence>
<feature type="transmembrane region" description="Helical" evidence="2">
    <location>
        <begin position="357"/>
        <end position="376"/>
    </location>
</feature>
<feature type="compositionally biased region" description="Low complexity" evidence="1">
    <location>
        <begin position="42"/>
        <end position="60"/>
    </location>
</feature>
<evidence type="ECO:0000313" key="4">
    <source>
        <dbReference type="Proteomes" id="UP001318040"/>
    </source>
</evidence>